<name>A0A9P5DT54_9HYPO</name>
<comment type="caution">
    <text evidence="2">The sequence shown here is derived from an EMBL/GenBank/DDBJ whole genome shotgun (WGS) entry which is preliminary data.</text>
</comment>
<organism evidence="2 3">
    <name type="scientific">Fusarium beomiforme</name>
    <dbReference type="NCBI Taxonomy" id="44412"/>
    <lineage>
        <taxon>Eukaryota</taxon>
        <taxon>Fungi</taxon>
        <taxon>Dikarya</taxon>
        <taxon>Ascomycota</taxon>
        <taxon>Pezizomycotina</taxon>
        <taxon>Sordariomycetes</taxon>
        <taxon>Hypocreomycetidae</taxon>
        <taxon>Hypocreales</taxon>
        <taxon>Nectriaceae</taxon>
        <taxon>Fusarium</taxon>
        <taxon>Fusarium burgessii species complex</taxon>
    </lineage>
</organism>
<dbReference type="EMBL" id="PVQB02000684">
    <property type="protein sequence ID" value="KAF4334435.1"/>
    <property type="molecule type" value="Genomic_DNA"/>
</dbReference>
<feature type="region of interest" description="Disordered" evidence="1">
    <location>
        <begin position="1"/>
        <end position="45"/>
    </location>
</feature>
<keyword evidence="3" id="KW-1185">Reference proteome</keyword>
<proteinExistence type="predicted"/>
<dbReference type="OrthoDB" id="5244639at2759"/>
<evidence type="ECO:0000313" key="3">
    <source>
        <dbReference type="Proteomes" id="UP000730481"/>
    </source>
</evidence>
<dbReference type="AlphaFoldDB" id="A0A9P5DT54"/>
<evidence type="ECO:0000313" key="2">
    <source>
        <dbReference type="EMBL" id="KAF4334435.1"/>
    </source>
</evidence>
<gene>
    <name evidence="2" type="ORF">FBEOM_11726</name>
</gene>
<evidence type="ECO:0000256" key="1">
    <source>
        <dbReference type="SAM" id="MobiDB-lite"/>
    </source>
</evidence>
<feature type="non-terminal residue" evidence="2">
    <location>
        <position position="76"/>
    </location>
</feature>
<sequence>MPLNGTGRYAHMRTPAWLNPSPKPPPDAQKERRRPNDAILNDPNADVLIDLNSNEGFYEAAKKKKAKAPSAPPPPP</sequence>
<accession>A0A9P5DT54</accession>
<reference evidence="2" key="1">
    <citation type="journal article" date="2017" name="Mycologia">
        <title>Fusarium algeriense, sp. nov., a novel toxigenic crown rot pathogen of durum wheat from Algeria is nested in the Fusarium burgessii species complex.</title>
        <authorList>
            <person name="Laraba I."/>
            <person name="Keddad A."/>
            <person name="Boureghda H."/>
            <person name="Abdallah N."/>
            <person name="Vaughan M.M."/>
            <person name="Proctor R.H."/>
            <person name="Busman M."/>
            <person name="O'Donnell K."/>
        </authorList>
    </citation>
    <scope>NUCLEOTIDE SEQUENCE</scope>
    <source>
        <strain evidence="2">NRRL 25174</strain>
    </source>
</reference>
<reference evidence="2" key="2">
    <citation type="submission" date="2020-02" db="EMBL/GenBank/DDBJ databases">
        <title>Identification and distribution of gene clusters putatively required for synthesis of sphingolipid metabolism inhibitors in phylogenetically diverse species of the filamentous fungus Fusarium.</title>
        <authorList>
            <person name="Kim H.-S."/>
            <person name="Busman M."/>
            <person name="Brown D.W."/>
            <person name="Divon H."/>
            <person name="Uhlig S."/>
            <person name="Proctor R.H."/>
        </authorList>
    </citation>
    <scope>NUCLEOTIDE SEQUENCE</scope>
    <source>
        <strain evidence="2">NRRL 25174</strain>
    </source>
</reference>
<dbReference type="Proteomes" id="UP000730481">
    <property type="component" value="Unassembled WGS sequence"/>
</dbReference>
<protein>
    <submittedName>
        <fullName evidence="2">Uncharacterized protein</fullName>
    </submittedName>
</protein>